<sequence>MMRTRHAAALVVLPVLLALGACAGRAGAGPQPTTGPAQRAEIAARVEGSGVDPDLVYVTDVDGYTLATQSVGVVGDVGMSAYYVREAGGTVMLATSWDPTPSVAPCAELPDSAPAVPGCTVRRGDVHVLLQGEDVDAATLRAAGEAVRVPRADELADLFRDLQVAGPPVERGDLPPHGEGAPVDPPALGG</sequence>
<dbReference type="PROSITE" id="PS51257">
    <property type="entry name" value="PROKAR_LIPOPROTEIN"/>
    <property type="match status" value="1"/>
</dbReference>
<evidence type="ECO:0000313" key="3">
    <source>
        <dbReference type="EMBL" id="QCB94797.1"/>
    </source>
</evidence>
<dbReference type="AlphaFoldDB" id="A0A4P7SMJ7"/>
<dbReference type="Proteomes" id="UP000296469">
    <property type="component" value="Chromosome"/>
</dbReference>
<dbReference type="EMBL" id="CP039291">
    <property type="protein sequence ID" value="QCB94797.1"/>
    <property type="molecule type" value="Genomic_DNA"/>
</dbReference>
<evidence type="ECO:0000256" key="2">
    <source>
        <dbReference type="SAM" id="SignalP"/>
    </source>
</evidence>
<dbReference type="KEGG" id="celz:E5225_15745"/>
<proteinExistence type="predicted"/>
<keyword evidence="3" id="KW-0449">Lipoprotein</keyword>
<evidence type="ECO:0000313" key="4">
    <source>
        <dbReference type="Proteomes" id="UP000296469"/>
    </source>
</evidence>
<dbReference type="OrthoDB" id="4828536at2"/>
<feature type="signal peptide" evidence="2">
    <location>
        <begin position="1"/>
        <end position="23"/>
    </location>
</feature>
<accession>A0A4P7SMJ7</accession>
<feature type="region of interest" description="Disordered" evidence="1">
    <location>
        <begin position="166"/>
        <end position="190"/>
    </location>
</feature>
<gene>
    <name evidence="3" type="ORF">E5225_15745</name>
</gene>
<protein>
    <submittedName>
        <fullName evidence="3">Membrane lipoprotein</fullName>
    </submittedName>
</protein>
<reference evidence="3 4" key="1">
    <citation type="submission" date="2019-04" db="EMBL/GenBank/DDBJ databases">
        <title>Isolation and identification of Cellulomonas shaoxiangyii sp. Nov. isolated from feces of the Tibetan antelopes (Pantholops hodgsonii) in the Qinghai-Tibet plateau of China.</title>
        <authorList>
            <person name="Tian Z."/>
        </authorList>
    </citation>
    <scope>NUCLEOTIDE SEQUENCE [LARGE SCALE GENOMIC DNA]</scope>
    <source>
        <strain evidence="3 4">Z28</strain>
    </source>
</reference>
<keyword evidence="4" id="KW-1185">Reference proteome</keyword>
<feature type="chain" id="PRO_5038589712" evidence="2">
    <location>
        <begin position="24"/>
        <end position="190"/>
    </location>
</feature>
<organism evidence="3 4">
    <name type="scientific">Cellulomonas shaoxiangyii</name>
    <dbReference type="NCBI Taxonomy" id="2566013"/>
    <lineage>
        <taxon>Bacteria</taxon>
        <taxon>Bacillati</taxon>
        <taxon>Actinomycetota</taxon>
        <taxon>Actinomycetes</taxon>
        <taxon>Micrococcales</taxon>
        <taxon>Cellulomonadaceae</taxon>
        <taxon>Cellulomonas</taxon>
    </lineage>
</organism>
<keyword evidence="2" id="KW-0732">Signal</keyword>
<name>A0A4P7SMJ7_9CELL</name>
<dbReference type="RefSeq" id="WP_135972071.1">
    <property type="nucleotide sequence ID" value="NZ_CP039291.1"/>
</dbReference>
<evidence type="ECO:0000256" key="1">
    <source>
        <dbReference type="SAM" id="MobiDB-lite"/>
    </source>
</evidence>